<feature type="transmembrane region" description="Helical" evidence="1">
    <location>
        <begin position="72"/>
        <end position="90"/>
    </location>
</feature>
<keyword evidence="1" id="KW-0472">Membrane</keyword>
<evidence type="ECO:0000256" key="1">
    <source>
        <dbReference type="SAM" id="Phobius"/>
    </source>
</evidence>
<dbReference type="RefSeq" id="WP_094689189.1">
    <property type="nucleotide sequence ID" value="NZ_JACBYZ010000001.1"/>
</dbReference>
<dbReference type="Proteomes" id="UP000228976">
    <property type="component" value="Unassembled WGS sequence"/>
</dbReference>
<dbReference type="NCBIfam" id="NF038065">
    <property type="entry name" value="Pr6Pr"/>
    <property type="match status" value="1"/>
</dbReference>
<comment type="caution">
    <text evidence="2">The sequence shown here is derived from an EMBL/GenBank/DDBJ whole genome shotgun (WGS) entry which is preliminary data.</text>
</comment>
<evidence type="ECO:0000313" key="2">
    <source>
        <dbReference type="EMBL" id="OZG56746.1"/>
    </source>
</evidence>
<evidence type="ECO:0008006" key="4">
    <source>
        <dbReference type="Google" id="ProtNLM"/>
    </source>
</evidence>
<keyword evidence="1" id="KW-1133">Transmembrane helix</keyword>
<organism evidence="2 3">
    <name type="scientific">Aeriscardovia aeriphila</name>
    <dbReference type="NCBI Taxonomy" id="218139"/>
    <lineage>
        <taxon>Bacteria</taxon>
        <taxon>Bacillati</taxon>
        <taxon>Actinomycetota</taxon>
        <taxon>Actinomycetes</taxon>
        <taxon>Bifidobacteriales</taxon>
        <taxon>Bifidobacteriaceae</taxon>
        <taxon>Aeriscardovia</taxon>
    </lineage>
</organism>
<gene>
    <name evidence="2" type="ORF">AEAE_0055</name>
</gene>
<feature type="transmembrane region" description="Helical" evidence="1">
    <location>
        <begin position="38"/>
        <end position="60"/>
    </location>
</feature>
<reference evidence="2 3" key="1">
    <citation type="journal article" date="2017" name="BMC Genomics">
        <title>Comparative genomic and phylogenomic analyses of the Bifidobacteriaceae family.</title>
        <authorList>
            <person name="Lugli G.A."/>
            <person name="Milani C."/>
            <person name="Turroni F."/>
            <person name="Duranti S."/>
            <person name="Mancabelli L."/>
            <person name="Mangifesta M."/>
            <person name="Ferrario C."/>
            <person name="Modesto M."/>
            <person name="Mattarelli P."/>
            <person name="Jiri K."/>
            <person name="van Sinderen D."/>
            <person name="Ventura M."/>
        </authorList>
    </citation>
    <scope>NUCLEOTIDE SEQUENCE [LARGE SCALE GENOMIC DNA]</scope>
    <source>
        <strain evidence="2 3">LMG 21773</strain>
    </source>
</reference>
<feature type="transmembrane region" description="Helical" evidence="1">
    <location>
        <begin position="186"/>
        <end position="207"/>
    </location>
</feature>
<dbReference type="EMBL" id="MWWU01000001">
    <property type="protein sequence ID" value="OZG56746.1"/>
    <property type="molecule type" value="Genomic_DNA"/>
</dbReference>
<accession>A0A261FCX8</accession>
<keyword evidence="1" id="KW-0812">Transmembrane</keyword>
<feature type="transmembrane region" description="Helical" evidence="1">
    <location>
        <begin position="135"/>
        <end position="155"/>
    </location>
</feature>
<evidence type="ECO:0000313" key="3">
    <source>
        <dbReference type="Proteomes" id="UP000228976"/>
    </source>
</evidence>
<sequence>MNFLKRLLLAAIRIGIGVLALAATYSAWSGQTPTRLLYFTTESNIGIGVVFIWAGLAALLKGVEPPAWLKGALTLYILITGIVGTFILPVPNLATEPVIFGVLARTFVVHRVVPLLALADFVLFDVHRRYKWHYAFSWLSWPLFFLLLILAHAHFMPAQGISGLPDDRNPWPYGFMNLAKLGVAQFSVNMVLLLVAFVVVGGILLAVDRLLPAKPLLLATKA</sequence>
<keyword evidence="3" id="KW-1185">Reference proteome</keyword>
<protein>
    <recommendedName>
        <fullName evidence="4">Pr6Pr family membrane protein</fullName>
    </recommendedName>
</protein>
<proteinExistence type="predicted"/>
<feature type="transmembrane region" description="Helical" evidence="1">
    <location>
        <begin position="102"/>
        <end position="123"/>
    </location>
</feature>
<dbReference type="InterPro" id="IPR049713">
    <property type="entry name" value="Pr6Pr-like"/>
</dbReference>
<name>A0A261FCX8_9BIFI</name>
<dbReference type="AlphaFoldDB" id="A0A261FCX8"/>
<dbReference type="OrthoDB" id="9809977at2"/>